<sequence length="82" mass="9193">MVSQNGVLTPGSREITILVTRVYDRMTETHKWIRKGFANEPAPEQKRETSLCGPLRPVASVDQFPGSSRLCKNPKKPKARSI</sequence>
<name>A0A218W2N9_PUNGR</name>
<feature type="region of interest" description="Disordered" evidence="1">
    <location>
        <begin position="37"/>
        <end position="82"/>
    </location>
</feature>
<gene>
    <name evidence="2" type="ORF">CDL15_Pgr012405</name>
</gene>
<proteinExistence type="predicted"/>
<dbReference type="EMBL" id="MTKT01005532">
    <property type="protein sequence ID" value="OWM66813.1"/>
    <property type="molecule type" value="Genomic_DNA"/>
</dbReference>
<evidence type="ECO:0000256" key="1">
    <source>
        <dbReference type="SAM" id="MobiDB-lite"/>
    </source>
</evidence>
<evidence type="ECO:0000313" key="3">
    <source>
        <dbReference type="Proteomes" id="UP000197138"/>
    </source>
</evidence>
<organism evidence="2 3">
    <name type="scientific">Punica granatum</name>
    <name type="common">Pomegranate</name>
    <dbReference type="NCBI Taxonomy" id="22663"/>
    <lineage>
        <taxon>Eukaryota</taxon>
        <taxon>Viridiplantae</taxon>
        <taxon>Streptophyta</taxon>
        <taxon>Embryophyta</taxon>
        <taxon>Tracheophyta</taxon>
        <taxon>Spermatophyta</taxon>
        <taxon>Magnoliopsida</taxon>
        <taxon>eudicotyledons</taxon>
        <taxon>Gunneridae</taxon>
        <taxon>Pentapetalae</taxon>
        <taxon>rosids</taxon>
        <taxon>malvids</taxon>
        <taxon>Myrtales</taxon>
        <taxon>Lythraceae</taxon>
        <taxon>Punica</taxon>
    </lineage>
</organism>
<reference evidence="3" key="1">
    <citation type="journal article" date="2017" name="Plant J.">
        <title>The pomegranate (Punica granatum L.) genome and the genomics of punicalagin biosynthesis.</title>
        <authorList>
            <person name="Qin G."/>
            <person name="Xu C."/>
            <person name="Ming R."/>
            <person name="Tang H."/>
            <person name="Guyot R."/>
            <person name="Kramer E.M."/>
            <person name="Hu Y."/>
            <person name="Yi X."/>
            <person name="Qi Y."/>
            <person name="Xu X."/>
            <person name="Gao Z."/>
            <person name="Pan H."/>
            <person name="Jian J."/>
            <person name="Tian Y."/>
            <person name="Yue Z."/>
            <person name="Xu Y."/>
        </authorList>
    </citation>
    <scope>NUCLEOTIDE SEQUENCE [LARGE SCALE GENOMIC DNA]</scope>
    <source>
        <strain evidence="3">cv. Dabenzi</strain>
    </source>
</reference>
<comment type="caution">
    <text evidence="2">The sequence shown here is derived from an EMBL/GenBank/DDBJ whole genome shotgun (WGS) entry which is preliminary data.</text>
</comment>
<protein>
    <submittedName>
        <fullName evidence="2">Uncharacterized protein</fullName>
    </submittedName>
</protein>
<dbReference type="Proteomes" id="UP000197138">
    <property type="component" value="Unassembled WGS sequence"/>
</dbReference>
<evidence type="ECO:0000313" key="2">
    <source>
        <dbReference type="EMBL" id="OWM66813.1"/>
    </source>
</evidence>
<feature type="compositionally biased region" description="Basic residues" evidence="1">
    <location>
        <begin position="72"/>
        <end position="82"/>
    </location>
</feature>
<dbReference type="AlphaFoldDB" id="A0A218W2N9"/>
<accession>A0A218W2N9</accession>